<feature type="domain" description="DUF1553" evidence="3">
    <location>
        <begin position="475"/>
        <end position="711"/>
    </location>
</feature>
<feature type="region of interest" description="Disordered" evidence="1">
    <location>
        <begin position="401"/>
        <end position="431"/>
    </location>
</feature>
<evidence type="ECO:0000259" key="2">
    <source>
        <dbReference type="Pfam" id="PF07583"/>
    </source>
</evidence>
<dbReference type="Proteomes" id="UP001165653">
    <property type="component" value="Unassembled WGS sequence"/>
</dbReference>
<keyword evidence="5" id="KW-1185">Reference proteome</keyword>
<dbReference type="EMBL" id="JAPDDR010000008">
    <property type="protein sequence ID" value="MCW1915231.1"/>
    <property type="molecule type" value="Genomic_DNA"/>
</dbReference>
<evidence type="ECO:0000313" key="5">
    <source>
        <dbReference type="Proteomes" id="UP001165653"/>
    </source>
</evidence>
<accession>A0ABT3G5U2</accession>
<dbReference type="PANTHER" id="PTHR35889:SF3">
    <property type="entry name" value="F-BOX DOMAIN-CONTAINING PROTEIN"/>
    <property type="match status" value="1"/>
</dbReference>
<organism evidence="4 5">
    <name type="scientific">Luteolibacter rhizosphaerae</name>
    <dbReference type="NCBI Taxonomy" id="2989719"/>
    <lineage>
        <taxon>Bacteria</taxon>
        <taxon>Pseudomonadati</taxon>
        <taxon>Verrucomicrobiota</taxon>
        <taxon>Verrucomicrobiia</taxon>
        <taxon>Verrucomicrobiales</taxon>
        <taxon>Verrucomicrobiaceae</taxon>
        <taxon>Luteolibacter</taxon>
    </lineage>
</organism>
<name>A0ABT3G5U2_9BACT</name>
<evidence type="ECO:0000259" key="3">
    <source>
        <dbReference type="Pfam" id="PF07587"/>
    </source>
</evidence>
<gene>
    <name evidence="4" type="ORF">OJ996_16715</name>
</gene>
<sequence>MRLSVAILALVSSSLAEELHWAYAPPVKAAVQEAAHPVDALLADLWQKNHLKPAPPAPPRQWLERAAYTLTGLPPSEDQLRRIEASPDEATWKALIDELLASPAYGERWARHWMDVARYADTRGYNFDQDNRYPFAYTYRDWLIKAFNEDLPYDRFVKLQLAADLLSDRPDHPDLAALGFLTVGLRNGPVETLDDRVDVVTRGFLSCTVACARCHDHKTDPISMRDYYSVYSILENTNEPDDKPVIGKPSDEGAFAKYQEEVAKLDEIDRDARQKIVDHVRAKENFANYIDIAWTAKKENWDQGKATAEGFKRGKLRARAIIAWRDFLNEQAWTDSGSARLKQWAAEMDAAADAAARKTLCDALVGEWLGAGEGSELATLGAKGNCPLSYDVNRISEFMDQEDGNQRRQRGSAMSKVMAEHPGSPPRAMSLSDRKDWSQAVIFLRGNPAARGDTFEREWLSFLGGGKFPEGKNPRLSFAEKIADPANPLTARVLVNRVWAWHFGAPLAEPGDFGPQTPRPELLSLLDTLAISFNEKGGSIKELHRLILTSRAFRLGAVGPAENNSIDEANTRFWKWNRRRLDFETMRDRVLATAGALDTSRTGGRSVRLEEESSDPRRSLYAFVDRYALPGTFVSFDLPHPDHHSPKRVETTVPQQALYFLNGPLVLRQASRLVSDPAFKGLADDRSRVNAIYRKLFRRDATMEESALALDWLATANPSDYTPRLGGHWEVRHGPETGAPTEDLASFPIYADNVWKTGPDPSTAPIRWLNVGAGGGHVAANHVMVLRWRSNGAGQVRMLGNLKRTQQGGNTLAWRIDAQGKPAAEGSLAPDSSIDGNGPWIDVKAGDTMDLVLRAPEGDSCGGVAWNLRVEGRESPQAPLEEIASFNRQFPTSNDPAPGATAANPWADLVQMLWASNEFHFID</sequence>
<feature type="domain" description="DUF1549" evidence="2">
    <location>
        <begin position="37"/>
        <end position="238"/>
    </location>
</feature>
<dbReference type="InterPro" id="IPR022655">
    <property type="entry name" value="DUF1553"/>
</dbReference>
<dbReference type="InterPro" id="IPR011444">
    <property type="entry name" value="DUF1549"/>
</dbReference>
<reference evidence="4" key="1">
    <citation type="submission" date="2022-10" db="EMBL/GenBank/DDBJ databases">
        <title>Luteolibacter sp. GHJ8, whole genome shotgun sequencing project.</title>
        <authorList>
            <person name="Zhao G."/>
            <person name="Shen L."/>
        </authorList>
    </citation>
    <scope>NUCLEOTIDE SEQUENCE</scope>
    <source>
        <strain evidence="4">GHJ8</strain>
    </source>
</reference>
<evidence type="ECO:0000313" key="4">
    <source>
        <dbReference type="EMBL" id="MCW1915231.1"/>
    </source>
</evidence>
<dbReference type="PANTHER" id="PTHR35889">
    <property type="entry name" value="CYCLOINULO-OLIGOSACCHARIDE FRUCTANOTRANSFERASE-RELATED"/>
    <property type="match status" value="1"/>
</dbReference>
<protein>
    <submittedName>
        <fullName evidence="4">DUF1549 and DUF1553 domain-containing protein</fullName>
    </submittedName>
</protein>
<comment type="caution">
    <text evidence="4">The sequence shown here is derived from an EMBL/GenBank/DDBJ whole genome shotgun (WGS) entry which is preliminary data.</text>
</comment>
<evidence type="ECO:0000256" key="1">
    <source>
        <dbReference type="SAM" id="MobiDB-lite"/>
    </source>
</evidence>
<dbReference type="Pfam" id="PF07583">
    <property type="entry name" value="PSCyt2"/>
    <property type="match status" value="1"/>
</dbReference>
<proteinExistence type="predicted"/>
<dbReference type="Pfam" id="PF07587">
    <property type="entry name" value="PSD1"/>
    <property type="match status" value="1"/>
</dbReference>
<dbReference type="RefSeq" id="WP_264514772.1">
    <property type="nucleotide sequence ID" value="NZ_JAPDDR010000008.1"/>
</dbReference>